<protein>
    <submittedName>
        <fullName evidence="1">Uncharacterized protein</fullName>
    </submittedName>
</protein>
<evidence type="ECO:0000313" key="1">
    <source>
        <dbReference type="EMBL" id="KYP42354.1"/>
    </source>
</evidence>
<organism evidence="1 2">
    <name type="scientific">Cajanus cajan</name>
    <name type="common">Pigeon pea</name>
    <name type="synonym">Cajanus indicus</name>
    <dbReference type="NCBI Taxonomy" id="3821"/>
    <lineage>
        <taxon>Eukaryota</taxon>
        <taxon>Viridiplantae</taxon>
        <taxon>Streptophyta</taxon>
        <taxon>Embryophyta</taxon>
        <taxon>Tracheophyta</taxon>
        <taxon>Spermatophyta</taxon>
        <taxon>Magnoliopsida</taxon>
        <taxon>eudicotyledons</taxon>
        <taxon>Gunneridae</taxon>
        <taxon>Pentapetalae</taxon>
        <taxon>rosids</taxon>
        <taxon>fabids</taxon>
        <taxon>Fabales</taxon>
        <taxon>Fabaceae</taxon>
        <taxon>Papilionoideae</taxon>
        <taxon>50 kb inversion clade</taxon>
        <taxon>NPAAA clade</taxon>
        <taxon>indigoferoid/millettioid clade</taxon>
        <taxon>Phaseoleae</taxon>
        <taxon>Cajanus</taxon>
    </lineage>
</organism>
<accession>A0A151RIC8</accession>
<gene>
    <name evidence="1" type="ORF">KK1_036227</name>
</gene>
<sequence>MWKCGSSKCPNKSRLVLHNMQVIPCFLVRLEVCLVNSVLTALPLYYISFFKVPGSVIGEGFRVRFWLDKWAGPTIFAVAYLRILINFAHQHSLIAELGSWTDRGWKLMATSVDKE</sequence>
<dbReference type="Gramene" id="C.cajan_35026.t">
    <property type="protein sequence ID" value="C.cajan_35026.t"/>
    <property type="gene ID" value="C.cajan_35026"/>
</dbReference>
<dbReference type="Proteomes" id="UP000075243">
    <property type="component" value="Unassembled WGS sequence"/>
</dbReference>
<keyword evidence="2" id="KW-1185">Reference proteome</keyword>
<name>A0A151RIC8_CAJCA</name>
<evidence type="ECO:0000313" key="2">
    <source>
        <dbReference type="Proteomes" id="UP000075243"/>
    </source>
</evidence>
<dbReference type="AlphaFoldDB" id="A0A151RIC8"/>
<proteinExistence type="predicted"/>
<dbReference type="EMBL" id="KQ483720">
    <property type="protein sequence ID" value="KYP42354.1"/>
    <property type="molecule type" value="Genomic_DNA"/>
</dbReference>
<reference evidence="1" key="1">
    <citation type="journal article" date="2012" name="Nat. Biotechnol.">
        <title>Draft genome sequence of pigeonpea (Cajanus cajan), an orphan legume crop of resource-poor farmers.</title>
        <authorList>
            <person name="Varshney R.K."/>
            <person name="Chen W."/>
            <person name="Li Y."/>
            <person name="Bharti A.K."/>
            <person name="Saxena R.K."/>
            <person name="Schlueter J.A."/>
            <person name="Donoghue M.T."/>
            <person name="Azam S."/>
            <person name="Fan G."/>
            <person name="Whaley A.M."/>
            <person name="Farmer A.D."/>
            <person name="Sheridan J."/>
            <person name="Iwata A."/>
            <person name="Tuteja R."/>
            <person name="Penmetsa R.V."/>
            <person name="Wu W."/>
            <person name="Upadhyaya H.D."/>
            <person name="Yang S.P."/>
            <person name="Shah T."/>
            <person name="Saxena K.B."/>
            <person name="Michael T."/>
            <person name="McCombie W.R."/>
            <person name="Yang B."/>
            <person name="Zhang G."/>
            <person name="Yang H."/>
            <person name="Wang J."/>
            <person name="Spillane C."/>
            <person name="Cook D.R."/>
            <person name="May G.D."/>
            <person name="Xu X."/>
            <person name="Jackson S.A."/>
        </authorList>
    </citation>
    <scope>NUCLEOTIDE SEQUENCE [LARGE SCALE GENOMIC DNA]</scope>
</reference>